<keyword evidence="3" id="KW-1185">Reference proteome</keyword>
<evidence type="ECO:0000313" key="3">
    <source>
        <dbReference type="Proteomes" id="UP000815677"/>
    </source>
</evidence>
<evidence type="ECO:0000313" key="2">
    <source>
        <dbReference type="EMBL" id="GAT55620.1"/>
    </source>
</evidence>
<sequence length="188" mass="20908">MLARLSQVEAASEFFSMDMENLRLILPASSSWGRIALSCIPPAGRNLLASIHHDIESVAHLLAALEPEMDLSSETTPLTPLATDADTSMRIPIPRIVVTPCPDAPRETSCWVPMQDSAFRTRLTVPLHPSLNRSFPPMAASPRRVSGQVKAWIWTNGHWQATTRGLEPRPRKLQCRKKKKKSRQKAGL</sequence>
<feature type="region of interest" description="Disordered" evidence="1">
    <location>
        <begin position="163"/>
        <end position="188"/>
    </location>
</feature>
<evidence type="ECO:0000256" key="1">
    <source>
        <dbReference type="SAM" id="MobiDB-lite"/>
    </source>
</evidence>
<dbReference type="EMBL" id="DF849045">
    <property type="protein sequence ID" value="GAT55620.1"/>
    <property type="molecule type" value="Genomic_DNA"/>
</dbReference>
<organism evidence="2 3">
    <name type="scientific">Mycena chlorophos</name>
    <name type="common">Agaric fungus</name>
    <name type="synonym">Agaricus chlorophos</name>
    <dbReference type="NCBI Taxonomy" id="658473"/>
    <lineage>
        <taxon>Eukaryota</taxon>
        <taxon>Fungi</taxon>
        <taxon>Dikarya</taxon>
        <taxon>Basidiomycota</taxon>
        <taxon>Agaricomycotina</taxon>
        <taxon>Agaricomycetes</taxon>
        <taxon>Agaricomycetidae</taxon>
        <taxon>Agaricales</taxon>
        <taxon>Marasmiineae</taxon>
        <taxon>Mycenaceae</taxon>
        <taxon>Mycena</taxon>
    </lineage>
</organism>
<gene>
    <name evidence="2" type="ORF">MCHLO_12364</name>
</gene>
<dbReference type="Proteomes" id="UP000815677">
    <property type="component" value="Unassembled WGS sequence"/>
</dbReference>
<feature type="compositionally biased region" description="Basic residues" evidence="1">
    <location>
        <begin position="171"/>
        <end position="188"/>
    </location>
</feature>
<accession>A0ABQ0LX24</accession>
<name>A0ABQ0LX24_MYCCL</name>
<reference evidence="2" key="1">
    <citation type="submission" date="2014-09" db="EMBL/GenBank/DDBJ databases">
        <title>Genome sequence of the luminous mushroom Mycena chlorophos for searching fungal bioluminescence genes.</title>
        <authorList>
            <person name="Tanaka Y."/>
            <person name="Kasuga D."/>
            <person name="Oba Y."/>
            <person name="Hase S."/>
            <person name="Sato K."/>
            <person name="Oba Y."/>
            <person name="Sakakibara Y."/>
        </authorList>
    </citation>
    <scope>NUCLEOTIDE SEQUENCE</scope>
</reference>
<protein>
    <submittedName>
        <fullName evidence="2">Uncharacterized protein</fullName>
    </submittedName>
</protein>
<proteinExistence type="predicted"/>